<evidence type="ECO:0000313" key="3">
    <source>
        <dbReference type="Proteomes" id="UP000078200"/>
    </source>
</evidence>
<proteinExistence type="predicted"/>
<dbReference type="VEuPathDB" id="VectorBase:GAUT031973"/>
<keyword evidence="1" id="KW-0472">Membrane</keyword>
<dbReference type="AlphaFoldDB" id="A0A1A9VBK2"/>
<keyword evidence="3" id="KW-1185">Reference proteome</keyword>
<keyword evidence="1" id="KW-1133">Transmembrane helix</keyword>
<evidence type="ECO:0000313" key="2">
    <source>
        <dbReference type="EnsemblMetazoa" id="GAUT031973-PA"/>
    </source>
</evidence>
<reference evidence="2" key="1">
    <citation type="submission" date="2020-05" db="UniProtKB">
        <authorList>
            <consortium name="EnsemblMetazoa"/>
        </authorList>
    </citation>
    <scope>IDENTIFICATION</scope>
    <source>
        <strain evidence="2">TTRI</strain>
    </source>
</reference>
<dbReference type="EnsemblMetazoa" id="GAUT031973-RA">
    <property type="protein sequence ID" value="GAUT031973-PA"/>
    <property type="gene ID" value="GAUT031973"/>
</dbReference>
<name>A0A1A9VBK2_GLOAU</name>
<sequence>MHARTHVHIQFLRLRTCIGGIVVVGWLVVIKHDRKEKKTGGRASGWLVGRNFERATDKRVAGSSQQAVGVVLPLLHIHLHTYILTNLLVKSTSSVLVVDCVQREKIFSINLQSSRSRHSFLRNRDYRFRKKNFEKKEVNVILTVVVVVLPVYIHYSETSVNLGKLLYQARDIIVKETSLILRVT</sequence>
<organism evidence="2 3">
    <name type="scientific">Glossina austeni</name>
    <name type="common">Savannah tsetse fly</name>
    <dbReference type="NCBI Taxonomy" id="7395"/>
    <lineage>
        <taxon>Eukaryota</taxon>
        <taxon>Metazoa</taxon>
        <taxon>Ecdysozoa</taxon>
        <taxon>Arthropoda</taxon>
        <taxon>Hexapoda</taxon>
        <taxon>Insecta</taxon>
        <taxon>Pterygota</taxon>
        <taxon>Neoptera</taxon>
        <taxon>Endopterygota</taxon>
        <taxon>Diptera</taxon>
        <taxon>Brachycera</taxon>
        <taxon>Muscomorpha</taxon>
        <taxon>Hippoboscoidea</taxon>
        <taxon>Glossinidae</taxon>
        <taxon>Glossina</taxon>
    </lineage>
</organism>
<feature type="transmembrane region" description="Helical" evidence="1">
    <location>
        <begin position="138"/>
        <end position="155"/>
    </location>
</feature>
<feature type="transmembrane region" description="Helical" evidence="1">
    <location>
        <begin position="12"/>
        <end position="30"/>
    </location>
</feature>
<keyword evidence="1" id="KW-0812">Transmembrane</keyword>
<evidence type="ECO:0000256" key="1">
    <source>
        <dbReference type="SAM" id="Phobius"/>
    </source>
</evidence>
<protein>
    <submittedName>
        <fullName evidence="2">Uncharacterized protein</fullName>
    </submittedName>
</protein>
<dbReference type="Proteomes" id="UP000078200">
    <property type="component" value="Unassembled WGS sequence"/>
</dbReference>
<accession>A0A1A9VBK2</accession>